<keyword evidence="1" id="KW-0812">Transmembrane</keyword>
<keyword evidence="1" id="KW-1133">Transmembrane helix</keyword>
<reference evidence="2" key="1">
    <citation type="journal article" date="2021" name="Proc. Natl. Acad. Sci. U.S.A.">
        <title>A Catalog of Tens of Thousands of Viruses from Human Metagenomes Reveals Hidden Associations with Chronic Diseases.</title>
        <authorList>
            <person name="Tisza M.J."/>
            <person name="Buck C.B."/>
        </authorList>
    </citation>
    <scope>NUCLEOTIDE SEQUENCE</scope>
    <source>
        <strain evidence="2">CtDEu7</strain>
    </source>
</reference>
<evidence type="ECO:0000256" key="1">
    <source>
        <dbReference type="SAM" id="Phobius"/>
    </source>
</evidence>
<sequence length="66" mass="7953">MLYDVQNSCYQLLKLLGCDLSAIDTITTWKQFGVLCIEFIFACIMLYLLWKMLYNAMIRFFNPRKW</sequence>
<feature type="transmembrane region" description="Helical" evidence="1">
    <location>
        <begin position="32"/>
        <end position="50"/>
    </location>
</feature>
<protein>
    <submittedName>
        <fullName evidence="2">ATP synthase</fullName>
    </submittedName>
</protein>
<name>A0A8S5MUK8_9VIRU</name>
<keyword evidence="1" id="KW-0472">Membrane</keyword>
<accession>A0A8S5MUK8</accession>
<organism evidence="2">
    <name type="scientific">Inoviridae sp. ctDEu7</name>
    <dbReference type="NCBI Taxonomy" id="2826759"/>
    <lineage>
        <taxon>Viruses</taxon>
        <taxon>Monodnaviria</taxon>
        <taxon>Loebvirae</taxon>
        <taxon>Hofneiviricota</taxon>
        <taxon>Faserviricetes</taxon>
        <taxon>Tubulavirales</taxon>
        <taxon>Inoviridae</taxon>
    </lineage>
</organism>
<evidence type="ECO:0000313" key="2">
    <source>
        <dbReference type="EMBL" id="DAD85832.1"/>
    </source>
</evidence>
<proteinExistence type="predicted"/>
<dbReference type="EMBL" id="BK014988">
    <property type="protein sequence ID" value="DAD85832.1"/>
    <property type="molecule type" value="Genomic_DNA"/>
</dbReference>